<dbReference type="Pfam" id="PF13202">
    <property type="entry name" value="EF-hand_5"/>
    <property type="match status" value="1"/>
</dbReference>
<feature type="signal peptide" evidence="2">
    <location>
        <begin position="1"/>
        <end position="23"/>
    </location>
</feature>
<dbReference type="InterPro" id="IPR002048">
    <property type="entry name" value="EF_hand_dom"/>
</dbReference>
<accession>A0ABM1W3M0</accession>
<evidence type="ECO:0000259" key="3">
    <source>
        <dbReference type="PROSITE" id="PS50222"/>
    </source>
</evidence>
<keyword evidence="1" id="KW-0106">Calcium</keyword>
<feature type="domain" description="EF-hand" evidence="3">
    <location>
        <begin position="194"/>
        <end position="229"/>
    </location>
</feature>
<protein>
    <submittedName>
        <fullName evidence="5">Uncharacterized protein LOC118477205</fullName>
    </submittedName>
</protein>
<keyword evidence="2" id="KW-0732">Signal</keyword>
<dbReference type="InterPro" id="IPR018247">
    <property type="entry name" value="EF_Hand_1_Ca_BS"/>
</dbReference>
<dbReference type="GeneID" id="118477205"/>
<dbReference type="PROSITE" id="PS00018">
    <property type="entry name" value="EF_HAND_1"/>
    <property type="match status" value="2"/>
</dbReference>
<dbReference type="SUPFAM" id="SSF47473">
    <property type="entry name" value="EF-hand"/>
    <property type="match status" value="1"/>
</dbReference>
<keyword evidence="4" id="KW-1185">Reference proteome</keyword>
<gene>
    <name evidence="5" type="primary">LOC118477205</name>
</gene>
<reference evidence="5" key="1">
    <citation type="submission" date="2025-08" db="UniProtKB">
        <authorList>
            <consortium name="RefSeq"/>
        </authorList>
    </citation>
    <scope>IDENTIFICATION</scope>
</reference>
<dbReference type="Gene3D" id="1.10.238.10">
    <property type="entry name" value="EF-hand"/>
    <property type="match status" value="1"/>
</dbReference>
<sequence length="353" mass="39310">MVSLTFVCLVSCVFSGAFTQTASDIPTLTKSILSLASNIDTNGDGQLSIPERIVDFRDNFDTNNDGCVDEKEFVKRYTAMNFTAVYSNFIFWATITESGDLDNPVCVGFNVTNPRPTNTNFVLNLNIFGLTNWCESDPARYVSNSECNQLPRACSLPTLGCFYGCFNYTLNIASQHLGPTIALPVLSQFQQQMTFEQAFDNLITSNDQNGDGVITPAEFAKDVAIYDANKDGCIDQLEFTARWMFVRCGGLGLSREFAEERFSFLVPFVGGPFPNCNGIPTNSFQRDFPTDPFINSQIQTLIKTCEADRSRYQTVKDCNQLLDFCVYSPKYSAYDGCKTYINGVIKGIYGFAF</sequence>
<feature type="chain" id="PRO_5046335558" evidence="2">
    <location>
        <begin position="24"/>
        <end position="353"/>
    </location>
</feature>
<organism evidence="4 5">
    <name type="scientific">Aplysia californica</name>
    <name type="common">California sea hare</name>
    <dbReference type="NCBI Taxonomy" id="6500"/>
    <lineage>
        <taxon>Eukaryota</taxon>
        <taxon>Metazoa</taxon>
        <taxon>Spiralia</taxon>
        <taxon>Lophotrochozoa</taxon>
        <taxon>Mollusca</taxon>
        <taxon>Gastropoda</taxon>
        <taxon>Heterobranchia</taxon>
        <taxon>Euthyneura</taxon>
        <taxon>Tectipleura</taxon>
        <taxon>Aplysiida</taxon>
        <taxon>Aplysioidea</taxon>
        <taxon>Aplysiidae</taxon>
        <taxon>Aplysia</taxon>
    </lineage>
</organism>
<dbReference type="RefSeq" id="XP_035829263.1">
    <property type="nucleotide sequence ID" value="XM_035973370.1"/>
</dbReference>
<evidence type="ECO:0000313" key="4">
    <source>
        <dbReference type="Proteomes" id="UP000694888"/>
    </source>
</evidence>
<evidence type="ECO:0000256" key="1">
    <source>
        <dbReference type="ARBA" id="ARBA00022837"/>
    </source>
</evidence>
<proteinExistence type="predicted"/>
<evidence type="ECO:0000313" key="5">
    <source>
        <dbReference type="RefSeq" id="XP_035829263.1"/>
    </source>
</evidence>
<dbReference type="Proteomes" id="UP000694888">
    <property type="component" value="Unplaced"/>
</dbReference>
<dbReference type="PROSITE" id="PS50222">
    <property type="entry name" value="EF_HAND_2"/>
    <property type="match status" value="1"/>
</dbReference>
<name>A0ABM1W3M0_APLCA</name>
<dbReference type="InterPro" id="IPR011992">
    <property type="entry name" value="EF-hand-dom_pair"/>
</dbReference>
<evidence type="ECO:0000256" key="2">
    <source>
        <dbReference type="SAM" id="SignalP"/>
    </source>
</evidence>